<evidence type="ECO:0000313" key="1">
    <source>
        <dbReference type="EMBL" id="MCC3145001.1"/>
    </source>
</evidence>
<dbReference type="RefSeq" id="WP_229345401.1">
    <property type="nucleotide sequence ID" value="NZ_JAJFAT010000008.1"/>
</dbReference>
<dbReference type="EMBL" id="JAJFAT010000008">
    <property type="protein sequence ID" value="MCC3145001.1"/>
    <property type="molecule type" value="Genomic_DNA"/>
</dbReference>
<evidence type="ECO:0000313" key="2">
    <source>
        <dbReference type="Proteomes" id="UP001199296"/>
    </source>
</evidence>
<comment type="caution">
    <text evidence="1">The sequence shown here is derived from an EMBL/GenBank/DDBJ whole genome shotgun (WGS) entry which is preliminary data.</text>
</comment>
<reference evidence="1 2" key="1">
    <citation type="submission" date="2021-10" db="EMBL/GenBank/DDBJ databases">
        <authorList>
            <person name="Grouzdev D.S."/>
            <person name="Pantiukh K.S."/>
            <person name="Krutkina M.S."/>
        </authorList>
    </citation>
    <scope>NUCLEOTIDE SEQUENCE [LARGE SCALE GENOMIC DNA]</scope>
    <source>
        <strain evidence="1 2">Z-7514</strain>
    </source>
</reference>
<gene>
    <name evidence="1" type="ORF">LJ207_06665</name>
</gene>
<keyword evidence="2" id="KW-1185">Reference proteome</keyword>
<organism evidence="1 2">
    <name type="scientific">Halanaerobium polyolivorans</name>
    <dbReference type="NCBI Taxonomy" id="2886943"/>
    <lineage>
        <taxon>Bacteria</taxon>
        <taxon>Bacillati</taxon>
        <taxon>Bacillota</taxon>
        <taxon>Clostridia</taxon>
        <taxon>Halanaerobiales</taxon>
        <taxon>Halanaerobiaceae</taxon>
        <taxon>Halanaerobium</taxon>
    </lineage>
</organism>
<dbReference type="Proteomes" id="UP001199296">
    <property type="component" value="Unassembled WGS sequence"/>
</dbReference>
<dbReference type="AlphaFoldDB" id="A0AAW4WY01"/>
<sequence length="94" mass="10739">MNKLLVFTVIILVLLLAAAVSNPSRSQFIDWSVEEIASEAESDLQRFFEGALSRPMLELRTSERDYVFFSIFTVETSDSENSYLGIFNNFFSLN</sequence>
<accession>A0AAW4WY01</accession>
<protein>
    <submittedName>
        <fullName evidence="1">DUF4359 domain-containing protein</fullName>
    </submittedName>
</protein>
<proteinExistence type="predicted"/>
<name>A0AAW4WY01_9FIRM</name>